<evidence type="ECO:0000313" key="4">
    <source>
        <dbReference type="EMBL" id="KUM84388.1"/>
    </source>
</evidence>
<dbReference type="OrthoDB" id="4633994at2"/>
<keyword evidence="1 2" id="KW-0732">Signal</keyword>
<name>A0A101N0R4_9ACTN</name>
<feature type="chain" id="PRO_5007100926" description="Solute-binding protein family 3/N-terminal domain-containing protein" evidence="2">
    <location>
        <begin position="28"/>
        <end position="305"/>
    </location>
</feature>
<dbReference type="PANTHER" id="PTHR35936:SF17">
    <property type="entry name" value="ARGININE-BINDING EXTRACELLULAR PROTEIN ARTP"/>
    <property type="match status" value="1"/>
</dbReference>
<evidence type="ECO:0000256" key="1">
    <source>
        <dbReference type="ARBA" id="ARBA00022729"/>
    </source>
</evidence>
<dbReference type="Pfam" id="PF00497">
    <property type="entry name" value="SBP_bac_3"/>
    <property type="match status" value="1"/>
</dbReference>
<sequence length="305" mass="31569">MARTHLVAAVAATAMSLFLTACSGAGAADGSAADGGKAAPVSVAADASVAKLLPARFKSGINVASGVYAPMEMLDSQQKFTGFDYDLGQALGAKLGVPFTFTNQAFDSIIPSLQSGKHQIIMYGMNDTPARQKSLYFVDYFHAGMDIIVKKGNPEKIHSVLDLCGRSVTVAKATTQADLMRAQAPSCAAAGKKPITVVELPTEGDSLVAVRAGKGTADVLDAAVAEYTARTAGDGRQFEVVHDAAHPTGYAPVFTGIGVLRKDHDLVLALQAALTSVIKDGTYGRLLTRYGLSAYGVTAAKINAG</sequence>
<proteinExistence type="predicted"/>
<feature type="signal peptide" evidence="2">
    <location>
        <begin position="1"/>
        <end position="27"/>
    </location>
</feature>
<accession>A0A101N0R4</accession>
<gene>
    <name evidence="4" type="ORF">AQI94_31380</name>
</gene>
<protein>
    <recommendedName>
        <fullName evidence="3">Solute-binding protein family 3/N-terminal domain-containing protein</fullName>
    </recommendedName>
</protein>
<evidence type="ECO:0000259" key="3">
    <source>
        <dbReference type="SMART" id="SM00062"/>
    </source>
</evidence>
<reference evidence="4 5" key="1">
    <citation type="submission" date="2015-10" db="EMBL/GenBank/DDBJ databases">
        <title>Draft genome sequence of Streptomyces pseudovenezuelae DSM 40212, type strain for the species Streptomyces pseudovenezuelae.</title>
        <authorList>
            <person name="Ruckert C."/>
            <person name="Winkler A."/>
            <person name="Kalinowski J."/>
            <person name="Kampfer P."/>
            <person name="Glaeser S."/>
        </authorList>
    </citation>
    <scope>NUCLEOTIDE SEQUENCE [LARGE SCALE GENOMIC DNA]</scope>
    <source>
        <strain evidence="4 5">DSM 40212</strain>
    </source>
</reference>
<evidence type="ECO:0000256" key="2">
    <source>
        <dbReference type="SAM" id="SignalP"/>
    </source>
</evidence>
<dbReference type="SUPFAM" id="SSF53850">
    <property type="entry name" value="Periplasmic binding protein-like II"/>
    <property type="match status" value="1"/>
</dbReference>
<dbReference type="InterPro" id="IPR001638">
    <property type="entry name" value="Solute-binding_3/MltF_N"/>
</dbReference>
<dbReference type="PANTHER" id="PTHR35936">
    <property type="entry name" value="MEMBRANE-BOUND LYTIC MUREIN TRANSGLYCOSYLASE F"/>
    <property type="match status" value="1"/>
</dbReference>
<dbReference type="Proteomes" id="UP000053039">
    <property type="component" value="Unassembled WGS sequence"/>
</dbReference>
<comment type="caution">
    <text evidence="4">The sequence shown here is derived from an EMBL/GenBank/DDBJ whole genome shotgun (WGS) entry which is preliminary data.</text>
</comment>
<dbReference type="PROSITE" id="PS51257">
    <property type="entry name" value="PROKAR_LIPOPROTEIN"/>
    <property type="match status" value="1"/>
</dbReference>
<organism evidence="4 5">
    <name type="scientific">Streptomyces pseudovenezuelae</name>
    <dbReference type="NCBI Taxonomy" id="67350"/>
    <lineage>
        <taxon>Bacteria</taxon>
        <taxon>Bacillati</taxon>
        <taxon>Actinomycetota</taxon>
        <taxon>Actinomycetes</taxon>
        <taxon>Kitasatosporales</taxon>
        <taxon>Streptomycetaceae</taxon>
        <taxon>Streptomyces</taxon>
        <taxon>Streptomyces aurantiacus group</taxon>
    </lineage>
</organism>
<dbReference type="RefSeq" id="WP_031057270.1">
    <property type="nucleotide sequence ID" value="NZ_JBIBIM010000013.1"/>
</dbReference>
<dbReference type="AlphaFoldDB" id="A0A101N0R4"/>
<feature type="domain" description="Solute-binding protein family 3/N-terminal" evidence="3">
    <location>
        <begin position="60"/>
        <end position="294"/>
    </location>
</feature>
<dbReference type="Gene3D" id="3.40.190.10">
    <property type="entry name" value="Periplasmic binding protein-like II"/>
    <property type="match status" value="2"/>
</dbReference>
<evidence type="ECO:0000313" key="5">
    <source>
        <dbReference type="Proteomes" id="UP000053039"/>
    </source>
</evidence>
<dbReference type="CDD" id="cd01004">
    <property type="entry name" value="PBP2_MidA_like"/>
    <property type="match status" value="1"/>
</dbReference>
<dbReference type="SMART" id="SM00062">
    <property type="entry name" value="PBPb"/>
    <property type="match status" value="1"/>
</dbReference>
<dbReference type="EMBL" id="LMWM01000031">
    <property type="protein sequence ID" value="KUM84388.1"/>
    <property type="molecule type" value="Genomic_DNA"/>
</dbReference>